<feature type="repeat" description="RPEL" evidence="4">
    <location>
        <begin position="52"/>
        <end position="74"/>
    </location>
</feature>
<dbReference type="Gene3D" id="6.10.140.2040">
    <property type="match status" value="1"/>
</dbReference>
<gene>
    <name evidence="5" type="ORF">DM01DRAFT_249481</name>
</gene>
<dbReference type="STRING" id="101127.A0A1X2GTB1"/>
<dbReference type="PROSITE" id="PS51073">
    <property type="entry name" value="RPEL"/>
    <property type="match status" value="2"/>
</dbReference>
<evidence type="ECO:0000313" key="6">
    <source>
        <dbReference type="Proteomes" id="UP000242146"/>
    </source>
</evidence>
<keyword evidence="3" id="KW-0539">Nucleus</keyword>
<dbReference type="SMART" id="SM00707">
    <property type="entry name" value="RPEL"/>
    <property type="match status" value="2"/>
</dbReference>
<evidence type="ECO:0000256" key="1">
    <source>
        <dbReference type="ARBA" id="ARBA00004123"/>
    </source>
</evidence>
<name>A0A1X2GTB1_9FUNG</name>
<evidence type="ECO:0008006" key="7">
    <source>
        <dbReference type="Google" id="ProtNLM"/>
    </source>
</evidence>
<evidence type="ECO:0000256" key="2">
    <source>
        <dbReference type="ARBA" id="ARBA00022737"/>
    </source>
</evidence>
<dbReference type="InterPro" id="IPR004018">
    <property type="entry name" value="RPEL_repeat"/>
</dbReference>
<dbReference type="GO" id="GO:0045944">
    <property type="term" value="P:positive regulation of transcription by RNA polymerase II"/>
    <property type="evidence" value="ECO:0007669"/>
    <property type="project" value="TreeGrafter"/>
</dbReference>
<feature type="non-terminal residue" evidence="5">
    <location>
        <position position="1"/>
    </location>
</feature>
<dbReference type="GO" id="GO:0003713">
    <property type="term" value="F:transcription coactivator activity"/>
    <property type="evidence" value="ECO:0007669"/>
    <property type="project" value="TreeGrafter"/>
</dbReference>
<dbReference type="EMBL" id="MCGT01000004">
    <property type="protein sequence ID" value="ORX60711.1"/>
    <property type="molecule type" value="Genomic_DNA"/>
</dbReference>
<comment type="subcellular location">
    <subcellularLocation>
        <location evidence="1">Nucleus</location>
    </subcellularLocation>
</comment>
<organism evidence="5 6">
    <name type="scientific">Hesseltinella vesiculosa</name>
    <dbReference type="NCBI Taxonomy" id="101127"/>
    <lineage>
        <taxon>Eukaryota</taxon>
        <taxon>Fungi</taxon>
        <taxon>Fungi incertae sedis</taxon>
        <taxon>Mucoromycota</taxon>
        <taxon>Mucoromycotina</taxon>
        <taxon>Mucoromycetes</taxon>
        <taxon>Mucorales</taxon>
        <taxon>Cunninghamellaceae</taxon>
        <taxon>Hesseltinella</taxon>
    </lineage>
</organism>
<dbReference type="Pfam" id="PF02755">
    <property type="entry name" value="RPEL"/>
    <property type="match status" value="2"/>
</dbReference>
<dbReference type="InterPro" id="IPR043451">
    <property type="entry name" value="Myocardin-like"/>
</dbReference>
<dbReference type="OrthoDB" id="197676at2759"/>
<dbReference type="Proteomes" id="UP000242146">
    <property type="component" value="Unassembled WGS sequence"/>
</dbReference>
<dbReference type="PANTHER" id="PTHR22793:SF12">
    <property type="entry name" value="MYOCARDIN-RELATED TRANSCRIPTION FACTOR, ISOFORM H"/>
    <property type="match status" value="1"/>
</dbReference>
<dbReference type="AlphaFoldDB" id="A0A1X2GTB1"/>
<keyword evidence="2" id="KW-0677">Repeat</keyword>
<evidence type="ECO:0000313" key="5">
    <source>
        <dbReference type="EMBL" id="ORX60711.1"/>
    </source>
</evidence>
<feature type="repeat" description="RPEL" evidence="4">
    <location>
        <begin position="8"/>
        <end position="33"/>
    </location>
</feature>
<keyword evidence="6" id="KW-1185">Reference proteome</keyword>
<sequence>LNKREVEDVLRHKIDQRPTRSQLIEQNILKDVGVAPALQRSQLALERHQLEDALGHKLAERPEASQLVERGILS</sequence>
<proteinExistence type="predicted"/>
<accession>A0A1X2GTB1</accession>
<comment type="caution">
    <text evidence="5">The sequence shown here is derived from an EMBL/GenBank/DDBJ whole genome shotgun (WGS) entry which is preliminary data.</text>
</comment>
<protein>
    <recommendedName>
        <fullName evidence="7">RPEL repeat protein</fullName>
    </recommendedName>
</protein>
<evidence type="ECO:0000256" key="4">
    <source>
        <dbReference type="PROSITE-ProRule" id="PRU00401"/>
    </source>
</evidence>
<dbReference type="PANTHER" id="PTHR22793">
    <property type="entry name" value="MYOCARDIN-RELATED TRANSCRIPTION FACTOR-RELATED"/>
    <property type="match status" value="1"/>
</dbReference>
<dbReference type="GO" id="GO:0005634">
    <property type="term" value="C:nucleus"/>
    <property type="evidence" value="ECO:0007669"/>
    <property type="project" value="UniProtKB-SubCell"/>
</dbReference>
<reference evidence="5 6" key="1">
    <citation type="submission" date="2016-07" db="EMBL/GenBank/DDBJ databases">
        <title>Pervasive Adenine N6-methylation of Active Genes in Fungi.</title>
        <authorList>
            <consortium name="DOE Joint Genome Institute"/>
            <person name="Mondo S.J."/>
            <person name="Dannebaum R.O."/>
            <person name="Kuo R.C."/>
            <person name="Labutti K."/>
            <person name="Haridas S."/>
            <person name="Kuo A."/>
            <person name="Salamov A."/>
            <person name="Ahrendt S.R."/>
            <person name="Lipzen A."/>
            <person name="Sullivan W."/>
            <person name="Andreopoulos W.B."/>
            <person name="Clum A."/>
            <person name="Lindquist E."/>
            <person name="Daum C."/>
            <person name="Ramamoorthy G.K."/>
            <person name="Gryganskyi A."/>
            <person name="Culley D."/>
            <person name="Magnuson J.K."/>
            <person name="James T.Y."/>
            <person name="O'Malley M.A."/>
            <person name="Stajich J.E."/>
            <person name="Spatafora J.W."/>
            <person name="Visel A."/>
            <person name="Grigoriev I.V."/>
        </authorList>
    </citation>
    <scope>NUCLEOTIDE SEQUENCE [LARGE SCALE GENOMIC DNA]</scope>
    <source>
        <strain evidence="5 6">NRRL 3301</strain>
    </source>
</reference>
<evidence type="ECO:0000256" key="3">
    <source>
        <dbReference type="ARBA" id="ARBA00023242"/>
    </source>
</evidence>
<feature type="non-terminal residue" evidence="5">
    <location>
        <position position="74"/>
    </location>
</feature>